<comment type="caution">
    <text evidence="1">The sequence shown here is derived from an EMBL/GenBank/DDBJ whole genome shotgun (WGS) entry which is preliminary data.</text>
</comment>
<dbReference type="PANTHER" id="PTHR37804">
    <property type="entry name" value="CDAA REGULATORY PROTEIN CDAR"/>
    <property type="match status" value="1"/>
</dbReference>
<evidence type="ECO:0000313" key="2">
    <source>
        <dbReference type="Proteomes" id="UP000030101"/>
    </source>
</evidence>
<dbReference type="InterPro" id="IPR053154">
    <property type="entry name" value="c-di-AMP_regulator"/>
</dbReference>
<keyword evidence="2" id="KW-1185">Reference proteome</keyword>
<gene>
    <name evidence="1" type="ORF">HQ43_04630</name>
</gene>
<protein>
    <recommendedName>
        <fullName evidence="3">YbbR-like protein</fullName>
    </recommendedName>
</protein>
<dbReference type="EMBL" id="JQZV01000009">
    <property type="protein sequence ID" value="KGN92539.1"/>
    <property type="molecule type" value="Genomic_DNA"/>
</dbReference>
<sequence length="329" mass="37229">MSRRQKLSKKIKSLLGRIGMRKLMAYLFFFVLSFAFWFIRAVQDTYTDNVTFKLVAPEIPADISLSEPIPETVTVTITDTGSAFLRYIWLQRAREIVLPIEFSEKRYGAVDIPAGQLEKLIYSQALSSSRIDRIVPASIGFSYTAKAKKQLPIKLSTKIEPEIGSILDSVSMSQTSAIVYGGKHLLDLLTEVETDTIVFSNVKDSTIFTVRLLSRNGITITPNEITLCAHTQKLVQKEFEVPISMNDEELPFYVRTFPSFIRVTCFIPENMFKELSPKDIVVTIDKAELGGSRSGKADIIIQQKPFYVQMIQTDPTTVEYLLEEKEAQE</sequence>
<name>A0ABR4XLX8_9PORP</name>
<dbReference type="Proteomes" id="UP000030101">
    <property type="component" value="Unassembled WGS sequence"/>
</dbReference>
<dbReference type="Gene3D" id="2.170.120.30">
    <property type="match status" value="1"/>
</dbReference>
<dbReference type="RefSeq" id="WP_036790262.1">
    <property type="nucleotide sequence ID" value="NZ_JQZV01000009.1"/>
</dbReference>
<organism evidence="1 2">
    <name type="scientific">Porphyromonas canoris</name>
    <dbReference type="NCBI Taxonomy" id="36875"/>
    <lineage>
        <taxon>Bacteria</taxon>
        <taxon>Pseudomonadati</taxon>
        <taxon>Bacteroidota</taxon>
        <taxon>Bacteroidia</taxon>
        <taxon>Bacteroidales</taxon>
        <taxon>Porphyromonadaceae</taxon>
        <taxon>Porphyromonas</taxon>
    </lineage>
</organism>
<proteinExistence type="predicted"/>
<reference evidence="1 2" key="1">
    <citation type="submission" date="2014-08" db="EMBL/GenBank/DDBJ databases">
        <title>Porphyromonas canoris strain:OH2762 Genome sequencing.</title>
        <authorList>
            <person name="Wallis C."/>
            <person name="Deusch O."/>
            <person name="O'Flynn C."/>
            <person name="Davis I."/>
            <person name="Jospin G."/>
            <person name="Darling A.E."/>
            <person name="Coil D.A."/>
            <person name="Alexiev A."/>
            <person name="Horsfall A."/>
            <person name="Kirkwood N."/>
            <person name="Harris S."/>
            <person name="Eisen J.A."/>
        </authorList>
    </citation>
    <scope>NUCLEOTIDE SEQUENCE [LARGE SCALE GENOMIC DNA]</scope>
    <source>
        <strain evidence="2">COT-108 OH2762</strain>
    </source>
</reference>
<accession>A0ABR4XLX8</accession>
<evidence type="ECO:0000313" key="1">
    <source>
        <dbReference type="EMBL" id="KGN92539.1"/>
    </source>
</evidence>
<dbReference type="Gene3D" id="2.170.120.40">
    <property type="entry name" value="YbbR-like domain"/>
    <property type="match status" value="1"/>
</dbReference>
<dbReference type="PANTHER" id="PTHR37804:SF1">
    <property type="entry name" value="CDAA REGULATORY PROTEIN CDAR"/>
    <property type="match status" value="1"/>
</dbReference>
<evidence type="ECO:0008006" key="3">
    <source>
        <dbReference type="Google" id="ProtNLM"/>
    </source>
</evidence>